<evidence type="ECO:0000259" key="2">
    <source>
        <dbReference type="Pfam" id="PF08553"/>
    </source>
</evidence>
<evidence type="ECO:0000256" key="1">
    <source>
        <dbReference type="SAM" id="MobiDB-lite"/>
    </source>
</evidence>
<feature type="domain" description="Vacuolar import/degradation Vid27 C-terminal" evidence="2">
    <location>
        <begin position="467"/>
        <end position="814"/>
    </location>
</feature>
<reference evidence="5 6" key="1">
    <citation type="submission" date="2016-01" db="EMBL/GenBank/DDBJ databases">
        <title>Genome sequence of the yeast Holleya sinecauda.</title>
        <authorList>
            <person name="Dietrich F.S."/>
        </authorList>
    </citation>
    <scope>NUCLEOTIDE SEQUENCE [LARGE SCALE GENOMIC DNA]</scope>
    <source>
        <strain evidence="5 6">ATCC 58844</strain>
    </source>
</reference>
<organism evidence="5 6">
    <name type="scientific">Eremothecium sinecaudum</name>
    <dbReference type="NCBI Taxonomy" id="45286"/>
    <lineage>
        <taxon>Eukaryota</taxon>
        <taxon>Fungi</taxon>
        <taxon>Dikarya</taxon>
        <taxon>Ascomycota</taxon>
        <taxon>Saccharomycotina</taxon>
        <taxon>Saccharomycetes</taxon>
        <taxon>Saccharomycetales</taxon>
        <taxon>Saccharomycetaceae</taxon>
        <taxon>Eremothecium</taxon>
    </lineage>
</organism>
<protein>
    <submittedName>
        <fullName evidence="5">HHR062Cp</fullName>
    </submittedName>
</protein>
<dbReference type="OrthoDB" id="10251113at2759"/>
<dbReference type="GO" id="GO:0005634">
    <property type="term" value="C:nucleus"/>
    <property type="evidence" value="ECO:0007669"/>
    <property type="project" value="TreeGrafter"/>
</dbReference>
<feature type="domain" description="Vid27 N-terminal" evidence="4">
    <location>
        <begin position="1"/>
        <end position="175"/>
    </location>
</feature>
<evidence type="ECO:0000259" key="3">
    <source>
        <dbReference type="Pfam" id="PF17747"/>
    </source>
</evidence>
<evidence type="ECO:0000259" key="4">
    <source>
        <dbReference type="Pfam" id="PF17748"/>
    </source>
</evidence>
<feature type="compositionally biased region" description="Basic and acidic residues" evidence="1">
    <location>
        <begin position="399"/>
        <end position="409"/>
    </location>
</feature>
<dbReference type="Pfam" id="PF17748">
    <property type="entry name" value="VID27_N"/>
    <property type="match status" value="1"/>
</dbReference>
<dbReference type="Pfam" id="PF17747">
    <property type="entry name" value="VID27_PH"/>
    <property type="match status" value="1"/>
</dbReference>
<dbReference type="InterPro" id="IPR015943">
    <property type="entry name" value="WD40/YVTN_repeat-like_dom_sf"/>
</dbReference>
<dbReference type="EMBL" id="CP014248">
    <property type="protein sequence ID" value="AMD22831.1"/>
    <property type="molecule type" value="Genomic_DNA"/>
</dbReference>
<evidence type="ECO:0000313" key="5">
    <source>
        <dbReference type="EMBL" id="AMD22831.1"/>
    </source>
</evidence>
<accession>A0A109UYL8</accession>
<dbReference type="RefSeq" id="XP_017989827.1">
    <property type="nucleotide sequence ID" value="XM_018134338.1"/>
</dbReference>
<dbReference type="PANTHER" id="PTHR31913:SF0">
    <property type="entry name" value="VACUOLAR IMPORT AND DEGRADATION PROTEIN 27"/>
    <property type="match status" value="1"/>
</dbReference>
<feature type="domain" description="Vid27 PH-like" evidence="3">
    <location>
        <begin position="264"/>
        <end position="365"/>
    </location>
</feature>
<dbReference type="InterPro" id="IPR040979">
    <property type="entry name" value="Vid27_N"/>
</dbReference>
<dbReference type="InterPro" id="IPR036322">
    <property type="entry name" value="WD40_repeat_dom_sf"/>
</dbReference>
<dbReference type="GO" id="GO:0005737">
    <property type="term" value="C:cytoplasm"/>
    <property type="evidence" value="ECO:0007669"/>
    <property type="project" value="TreeGrafter"/>
</dbReference>
<dbReference type="AlphaFoldDB" id="A0A109UYL8"/>
<keyword evidence="6" id="KW-1185">Reference proteome</keyword>
<dbReference type="InterPro" id="IPR040458">
    <property type="entry name" value="Vid27"/>
</dbReference>
<dbReference type="PANTHER" id="PTHR31913">
    <property type="entry name" value="VACUOLAR IMPORT AND DEGRADATION PROTEIN 27"/>
    <property type="match status" value="1"/>
</dbReference>
<proteinExistence type="predicted"/>
<dbReference type="Pfam" id="PF08553">
    <property type="entry name" value="VID27"/>
    <property type="match status" value="1"/>
</dbReference>
<dbReference type="InterPro" id="IPR013863">
    <property type="entry name" value="VID27_C"/>
</dbReference>
<dbReference type="Gene3D" id="2.130.10.10">
    <property type="entry name" value="YVTN repeat-like/Quinoprotein amine dehydrogenase"/>
    <property type="match status" value="1"/>
</dbReference>
<dbReference type="GeneID" id="28726196"/>
<feature type="compositionally biased region" description="Acidic residues" evidence="1">
    <location>
        <begin position="410"/>
        <end position="430"/>
    </location>
</feature>
<dbReference type="Proteomes" id="UP000243052">
    <property type="component" value="Chromosome viii"/>
</dbReference>
<evidence type="ECO:0000313" key="6">
    <source>
        <dbReference type="Proteomes" id="UP000243052"/>
    </source>
</evidence>
<dbReference type="SUPFAM" id="SSF50978">
    <property type="entry name" value="WD40 repeat-like"/>
    <property type="match status" value="1"/>
</dbReference>
<gene>
    <name evidence="5" type="ORF">AW171_hschr84890</name>
</gene>
<feature type="region of interest" description="Disordered" evidence="1">
    <location>
        <begin position="399"/>
        <end position="434"/>
    </location>
</feature>
<dbReference type="InterPro" id="IPR040768">
    <property type="entry name" value="Vid27_PH"/>
</dbReference>
<name>A0A109UYL8_9SACH</name>
<sequence>MNIIKKFMESGSKQELVSIPAGQLFLLRSRQSPKSSSECLYDDATLTVRESGHHAYELIVRKSVEEDISSPFGEDADDDEEDGNELSGNLNEDEWVFKLDHKLHLHKNWNKTGDLAIVWRNTKGDKGENFEFVVNSDISLRDIEHFLQAIYRCEYETKYKRSSNSVSDEDLKQFDFSYLAADDAAVVFSDDDEGDVRDTELLPEFSTLSINTNNADETDEEDVDEYFGNDDGDVFEDAREEVDEPRGKLPTPPPQASNSALKFLQYGNVYVYDPIAEKYILQETNVKVSVVNTDDFQYWLHITGEDFRLSTFISPEVNPILEQVPRSLTFNYSHDTVVLSYKVTFKNEAIFNHFQNHWTIALWESLNMRKWSDLLDFDQNYILNAMVDKGYELDEFLKENNAEKSHPTQEEEDSDYEEEGDEEEAHEEEAEFSKRVIHSSHLDDEYDSYDEDKAEKEYMKSTSLLGNKSLTIGYKLDRSYIIRDNRLGVFKANDDGLSFVTSIGNISNLKGEGINPESTMLFTEDRAMILQDPSKKDTLYKMDLERGKVVEEWRAKDNEIVQFGPSKKFDQLTNEQTFLGLSKNSIFRMDQRINGPDKIVTDEQKSYKSPNNFSSVCSTQLGLVAVGSETGEIRLYDKINMRAKTLIPALGQPIRHLCASADGKWLLATCKSSLLLVDTEIKSGKNAGSLAYNKPFSKGDMPKVYVLKVDAATAMYMQQQSGKPISFTKASFNTGIGTKEQTISTSTGQFAMVWPIINILRGKRSPYVIRKYASPVMEEGFKFGSDNNLIVTLKDDVAMVNKRSFKAPSKKIFTSEPILKNRDKSVD</sequence>